<dbReference type="PANTHER" id="PTHR43434">
    <property type="entry name" value="PHOSPHOGLYCOLATE PHOSPHATASE"/>
    <property type="match status" value="1"/>
</dbReference>
<accession>A0A1N6WYB7</accession>
<dbReference type="Gene3D" id="3.40.50.1000">
    <property type="entry name" value="HAD superfamily/HAD-like"/>
    <property type="match status" value="2"/>
</dbReference>
<dbReference type="AlphaFoldDB" id="A0A1N6WYB7"/>
<dbReference type="GO" id="GO:0008967">
    <property type="term" value="F:phosphoglycolate phosphatase activity"/>
    <property type="evidence" value="ECO:0007669"/>
    <property type="project" value="UniProtKB-EC"/>
</dbReference>
<dbReference type="Pfam" id="PF00702">
    <property type="entry name" value="Hydrolase"/>
    <property type="match status" value="1"/>
</dbReference>
<dbReference type="InterPro" id="IPR036412">
    <property type="entry name" value="HAD-like_sf"/>
</dbReference>
<dbReference type="GO" id="GO:0006281">
    <property type="term" value="P:DNA repair"/>
    <property type="evidence" value="ECO:0007669"/>
    <property type="project" value="TreeGrafter"/>
</dbReference>
<dbReference type="Proteomes" id="UP000186079">
    <property type="component" value="Unassembled WGS sequence"/>
</dbReference>
<dbReference type="EMBL" id="FTMC01000012">
    <property type="protein sequence ID" value="SIQ95048.1"/>
    <property type="molecule type" value="Genomic_DNA"/>
</dbReference>
<gene>
    <name evidence="7" type="ORF">SAMN05421672_11261</name>
</gene>
<evidence type="ECO:0000256" key="3">
    <source>
        <dbReference type="ARBA" id="ARBA00006171"/>
    </source>
</evidence>
<comment type="similarity">
    <text evidence="3">Belongs to the HAD-like hydrolase superfamily. CbbY/CbbZ/Gph/YieH family.</text>
</comment>
<dbReference type="InterPro" id="IPR023198">
    <property type="entry name" value="PGP-like_dom2"/>
</dbReference>
<dbReference type="Gene3D" id="1.10.150.240">
    <property type="entry name" value="Putative phosphatase, domain 2"/>
    <property type="match status" value="1"/>
</dbReference>
<evidence type="ECO:0000256" key="2">
    <source>
        <dbReference type="ARBA" id="ARBA00004818"/>
    </source>
</evidence>
<evidence type="ECO:0000256" key="1">
    <source>
        <dbReference type="ARBA" id="ARBA00000830"/>
    </source>
</evidence>
<sequence>MTNILSGYSTVIFDCDGVVLNSNPVKTKAFYEAVLPYGENAAKAMVEYHLANGGISRYKKFEHFLQQIVPEVCCDVDGPSLDNLLSSYAERVWSGLLTCEVAGGLERLRGKNPNSNWLIASGGDQVELRNLFELRGISNLFNGGVFGSPDSKEGILEREKQNGNIGESAVFIGDSKYDYFAAKQAGFDFLFVWEWTEVKRYEEWCRAEGITFYKNLGELS</sequence>
<dbReference type="CDD" id="cd01427">
    <property type="entry name" value="HAD_like"/>
    <property type="match status" value="1"/>
</dbReference>
<dbReference type="PANTHER" id="PTHR43434:SF1">
    <property type="entry name" value="PHOSPHOGLYCOLATE PHOSPHATASE"/>
    <property type="match status" value="1"/>
</dbReference>
<dbReference type="InterPro" id="IPR023214">
    <property type="entry name" value="HAD_sf"/>
</dbReference>
<dbReference type="GO" id="GO:0046872">
    <property type="term" value="F:metal ion binding"/>
    <property type="evidence" value="ECO:0007669"/>
    <property type="project" value="UniProtKB-KW"/>
</dbReference>
<dbReference type="SUPFAM" id="SSF56784">
    <property type="entry name" value="HAD-like"/>
    <property type="match status" value="1"/>
</dbReference>
<organism evidence="7 8">
    <name type="scientific">Pseudomonas flexibilis</name>
    <dbReference type="NCBI Taxonomy" id="706570"/>
    <lineage>
        <taxon>Bacteria</taxon>
        <taxon>Pseudomonadati</taxon>
        <taxon>Pseudomonadota</taxon>
        <taxon>Gammaproteobacteria</taxon>
        <taxon>Pseudomonadales</taxon>
        <taxon>Pseudomonadaceae</taxon>
        <taxon>Pseudomonas</taxon>
    </lineage>
</organism>
<evidence type="ECO:0000256" key="4">
    <source>
        <dbReference type="ARBA" id="ARBA00013078"/>
    </source>
</evidence>
<name>A0A1N6WYB7_9PSED</name>
<keyword evidence="6" id="KW-0119">Carbohydrate metabolism</keyword>
<comment type="catalytic activity">
    <reaction evidence="1">
        <text>2-phosphoglycolate + H2O = glycolate + phosphate</text>
        <dbReference type="Rhea" id="RHEA:14369"/>
        <dbReference type="ChEBI" id="CHEBI:15377"/>
        <dbReference type="ChEBI" id="CHEBI:29805"/>
        <dbReference type="ChEBI" id="CHEBI:43474"/>
        <dbReference type="ChEBI" id="CHEBI:58033"/>
        <dbReference type="EC" id="3.1.3.18"/>
    </reaction>
</comment>
<dbReference type="RefSeq" id="WP_076380898.1">
    <property type="nucleotide sequence ID" value="NZ_FTMC01000012.1"/>
</dbReference>
<keyword evidence="5" id="KW-0479">Metal-binding</keyword>
<protein>
    <recommendedName>
        <fullName evidence="4">phosphoglycolate phosphatase</fullName>
        <ecNumber evidence="4">3.1.3.18</ecNumber>
    </recommendedName>
</protein>
<evidence type="ECO:0000256" key="6">
    <source>
        <dbReference type="ARBA" id="ARBA00023277"/>
    </source>
</evidence>
<evidence type="ECO:0000256" key="5">
    <source>
        <dbReference type="ARBA" id="ARBA00022723"/>
    </source>
</evidence>
<reference evidence="7 8" key="1">
    <citation type="submission" date="2017-01" db="EMBL/GenBank/DDBJ databases">
        <authorList>
            <person name="Mah S.A."/>
            <person name="Swanson W.J."/>
            <person name="Moy G.W."/>
            <person name="Vacquier V.D."/>
        </authorList>
    </citation>
    <scope>NUCLEOTIDE SEQUENCE [LARGE SCALE GENOMIC DNA]</scope>
    <source>
        <strain evidence="7 8">ATCC 29606</strain>
    </source>
</reference>
<evidence type="ECO:0000313" key="7">
    <source>
        <dbReference type="EMBL" id="SIQ95048.1"/>
    </source>
</evidence>
<proteinExistence type="inferred from homology"/>
<evidence type="ECO:0000313" key="8">
    <source>
        <dbReference type="Proteomes" id="UP000186079"/>
    </source>
</evidence>
<dbReference type="EC" id="3.1.3.18" evidence="4"/>
<dbReference type="InterPro" id="IPR050155">
    <property type="entry name" value="HAD-like_hydrolase_sf"/>
</dbReference>
<comment type="pathway">
    <text evidence="2">Organic acid metabolism; glycolate biosynthesis; glycolate from 2-phosphoglycolate: step 1/1.</text>
</comment>